<name>A0A7V4KDR1_FERPE</name>
<sequence>MKVLHVINSLRAGGAEKLVDELVPVLNGFEDIRADVLILSNENNAFERALVEKGVNIKTSPIKDMRRISIT</sequence>
<protein>
    <recommendedName>
        <fullName evidence="2">Glycosyltransferase family 1 protein</fullName>
    </recommendedName>
</protein>
<gene>
    <name evidence="1" type="ORF">ENT78_07190</name>
</gene>
<reference evidence="1" key="1">
    <citation type="journal article" date="2020" name="mSystems">
        <title>Genome- and Community-Level Interaction Insights into Carbon Utilization and Element Cycling Functions of Hydrothermarchaeota in Hydrothermal Sediment.</title>
        <authorList>
            <person name="Zhou Z."/>
            <person name="Liu Y."/>
            <person name="Xu W."/>
            <person name="Pan J."/>
            <person name="Luo Z.H."/>
            <person name="Li M."/>
        </authorList>
    </citation>
    <scope>NUCLEOTIDE SEQUENCE [LARGE SCALE GENOMIC DNA]</scope>
    <source>
        <strain evidence="1">SpSt-61</strain>
    </source>
</reference>
<comment type="caution">
    <text evidence="1">The sequence shown here is derived from an EMBL/GenBank/DDBJ whole genome shotgun (WGS) entry which is preliminary data.</text>
</comment>
<evidence type="ECO:0000313" key="1">
    <source>
        <dbReference type="EMBL" id="HGU53286.1"/>
    </source>
</evidence>
<organism evidence="1">
    <name type="scientific">Fervidobacterium pennivorans</name>
    <dbReference type="NCBI Taxonomy" id="93466"/>
    <lineage>
        <taxon>Bacteria</taxon>
        <taxon>Thermotogati</taxon>
        <taxon>Thermotogota</taxon>
        <taxon>Thermotogae</taxon>
        <taxon>Thermotogales</taxon>
        <taxon>Fervidobacteriaceae</taxon>
        <taxon>Fervidobacterium</taxon>
    </lineage>
</organism>
<dbReference type="EMBL" id="DSZZ01000335">
    <property type="protein sequence ID" value="HGU53286.1"/>
    <property type="molecule type" value="Genomic_DNA"/>
</dbReference>
<accession>A0A7V4KDR1</accession>
<dbReference type="AlphaFoldDB" id="A0A7V4KDR1"/>
<proteinExistence type="predicted"/>
<evidence type="ECO:0008006" key="2">
    <source>
        <dbReference type="Google" id="ProtNLM"/>
    </source>
</evidence>